<reference evidence="1 2" key="1">
    <citation type="submission" date="2018-05" db="EMBL/GenBank/DDBJ databases">
        <title>Marinifilum breve JC075T sp. nov., a marine bacterium isolated from Yongle Blue Hole in the South China Sea.</title>
        <authorList>
            <person name="Fu T."/>
        </authorList>
    </citation>
    <scope>NUCLEOTIDE SEQUENCE [LARGE SCALE GENOMIC DNA]</scope>
    <source>
        <strain evidence="1 2">JC075</strain>
    </source>
</reference>
<dbReference type="AlphaFoldDB" id="A0A2V3ZU50"/>
<accession>A0A2V3ZU50</accession>
<organism evidence="1 2">
    <name type="scientific">Marinifilum breve</name>
    <dbReference type="NCBI Taxonomy" id="2184082"/>
    <lineage>
        <taxon>Bacteria</taxon>
        <taxon>Pseudomonadati</taxon>
        <taxon>Bacteroidota</taxon>
        <taxon>Bacteroidia</taxon>
        <taxon>Marinilabiliales</taxon>
        <taxon>Marinifilaceae</taxon>
    </lineage>
</organism>
<gene>
    <name evidence="1" type="ORF">DF185_17725</name>
</gene>
<dbReference type="InterPro" id="IPR038595">
    <property type="entry name" value="LOR_sf"/>
</dbReference>
<dbReference type="Gene3D" id="2.40.160.200">
    <property type="entry name" value="LURP1-related"/>
    <property type="match status" value="1"/>
</dbReference>
<proteinExistence type="predicted"/>
<evidence type="ECO:0000313" key="2">
    <source>
        <dbReference type="Proteomes" id="UP000248079"/>
    </source>
</evidence>
<dbReference type="SUPFAM" id="SSF54518">
    <property type="entry name" value="Tubby C-terminal domain-like"/>
    <property type="match status" value="1"/>
</dbReference>
<protein>
    <submittedName>
        <fullName evidence="1">Uncharacterized protein</fullName>
    </submittedName>
</protein>
<dbReference type="EMBL" id="QFLI01000009">
    <property type="protein sequence ID" value="PXX97809.1"/>
    <property type="molecule type" value="Genomic_DNA"/>
</dbReference>
<dbReference type="OrthoDB" id="703597at2"/>
<sequence>MQKIQFPVNFEFKVSTIANDFTATDADGKTLAYVRQKMFKLKEDIQIYSDESRTKQNYSIKADKWLDFSTAYKFLDEDQKEFGKVVRKGWKSIWKAEYKIFNGSEQEKYNIREENGWIKVLDSILSQVPVLGILTGYLFNPSYIVKDQDEQEIIRLKKMPSFFGRRFELTKLGEMNEEDDDRIMLSLMMMILLERRRG</sequence>
<dbReference type="RefSeq" id="WP_110362104.1">
    <property type="nucleotide sequence ID" value="NZ_QFLI01000009.1"/>
</dbReference>
<dbReference type="Proteomes" id="UP000248079">
    <property type="component" value="Unassembled WGS sequence"/>
</dbReference>
<keyword evidence="2" id="KW-1185">Reference proteome</keyword>
<comment type="caution">
    <text evidence="1">The sequence shown here is derived from an EMBL/GenBank/DDBJ whole genome shotgun (WGS) entry which is preliminary data.</text>
</comment>
<evidence type="ECO:0000313" key="1">
    <source>
        <dbReference type="EMBL" id="PXX97809.1"/>
    </source>
</evidence>
<dbReference type="InterPro" id="IPR025659">
    <property type="entry name" value="Tubby-like_C"/>
</dbReference>
<name>A0A2V3ZU50_9BACT</name>